<evidence type="ECO:0000313" key="2">
    <source>
        <dbReference type="Proteomes" id="UP001482620"/>
    </source>
</evidence>
<proteinExistence type="predicted"/>
<keyword evidence="2" id="KW-1185">Reference proteome</keyword>
<dbReference type="EMBL" id="JAHRIQ010086070">
    <property type="protein sequence ID" value="MEQ2249671.1"/>
    <property type="molecule type" value="Genomic_DNA"/>
</dbReference>
<gene>
    <name evidence="1" type="ORF">ILYODFUR_031702</name>
</gene>
<reference evidence="1 2" key="1">
    <citation type="submission" date="2021-06" db="EMBL/GenBank/DDBJ databases">
        <authorList>
            <person name="Palmer J.M."/>
        </authorList>
    </citation>
    <scope>NUCLEOTIDE SEQUENCE [LARGE SCALE GENOMIC DNA]</scope>
    <source>
        <strain evidence="2">if_2019</strain>
        <tissue evidence="1">Muscle</tissue>
    </source>
</reference>
<name>A0ABV0UY20_9TELE</name>
<evidence type="ECO:0000313" key="1">
    <source>
        <dbReference type="EMBL" id="MEQ2249671.1"/>
    </source>
</evidence>
<sequence>MTCFHHYKSTCGEKHCLLPRGYAHLSLPVVVFSAVLAPNLDATGFCQLSLVADMFWFIKTGSLCPRCICGSPAPDLKLAEVIYFLLIVRKIGVEATINRSRKLCGIDIMSGAGSKVDQKCVIEQDLVKSVTFVFSWEQCKLGSGNDHVS</sequence>
<protein>
    <submittedName>
        <fullName evidence="1">Uncharacterized protein</fullName>
    </submittedName>
</protein>
<organism evidence="1 2">
    <name type="scientific">Ilyodon furcidens</name>
    <name type="common">goldbreast splitfin</name>
    <dbReference type="NCBI Taxonomy" id="33524"/>
    <lineage>
        <taxon>Eukaryota</taxon>
        <taxon>Metazoa</taxon>
        <taxon>Chordata</taxon>
        <taxon>Craniata</taxon>
        <taxon>Vertebrata</taxon>
        <taxon>Euteleostomi</taxon>
        <taxon>Actinopterygii</taxon>
        <taxon>Neopterygii</taxon>
        <taxon>Teleostei</taxon>
        <taxon>Neoteleostei</taxon>
        <taxon>Acanthomorphata</taxon>
        <taxon>Ovalentaria</taxon>
        <taxon>Atherinomorphae</taxon>
        <taxon>Cyprinodontiformes</taxon>
        <taxon>Goodeidae</taxon>
        <taxon>Ilyodon</taxon>
    </lineage>
</organism>
<accession>A0ABV0UY20</accession>
<comment type="caution">
    <text evidence="1">The sequence shown here is derived from an EMBL/GenBank/DDBJ whole genome shotgun (WGS) entry which is preliminary data.</text>
</comment>
<dbReference type="Proteomes" id="UP001482620">
    <property type="component" value="Unassembled WGS sequence"/>
</dbReference>